<feature type="domain" description="Terminase large subunit gp17-like C-terminal" evidence="6">
    <location>
        <begin position="401"/>
        <end position="572"/>
    </location>
</feature>
<evidence type="ECO:0000256" key="2">
    <source>
        <dbReference type="ARBA" id="ARBA00022741"/>
    </source>
</evidence>
<dbReference type="GO" id="GO:0019073">
    <property type="term" value="P:viral DNA genome packaging"/>
    <property type="evidence" value="ECO:0007669"/>
    <property type="project" value="UniProtKB-UniRule"/>
</dbReference>
<comment type="subunit">
    <text evidence="5">Interacts with the terminase small subunit; the active complex is probably heterooligomeric. Interacts with the portal protein.</text>
</comment>
<evidence type="ECO:0000256" key="5">
    <source>
        <dbReference type="HAMAP-Rule" id="MF_04146"/>
    </source>
</evidence>
<keyword evidence="5" id="KW-0378">Hydrolase</keyword>
<dbReference type="GO" id="GO:0016887">
    <property type="term" value="F:ATP hydrolysis activity"/>
    <property type="evidence" value="ECO:0007669"/>
    <property type="project" value="InterPro"/>
</dbReference>
<keyword evidence="3 5" id="KW-0067">ATP-binding</keyword>
<feature type="binding site" evidence="5">
    <location>
        <position position="140"/>
    </location>
    <ligand>
        <name>ATP</name>
        <dbReference type="ChEBI" id="CHEBI:30616"/>
    </ligand>
</feature>
<dbReference type="GO" id="GO:0005524">
    <property type="term" value="F:ATP binding"/>
    <property type="evidence" value="ECO:0007669"/>
    <property type="project" value="UniProtKB-KW"/>
</dbReference>
<gene>
    <name evidence="7" type="ORF">CPT_Moon184</name>
</gene>
<feature type="binding site" evidence="5">
    <location>
        <position position="460"/>
    </location>
    <ligand>
        <name>Mg(2+)</name>
        <dbReference type="ChEBI" id="CHEBI:18420"/>
        <label>2</label>
        <note>catalytic; for nuclease activity</note>
    </ligand>
</feature>
<keyword evidence="2 5" id="KW-0547">Nucleotide-binding</keyword>
<protein>
    <recommendedName>
        <fullName evidence="5">Terminase, large subunit</fullName>
    </recommendedName>
    <alternativeName>
        <fullName evidence="5">DNA-packaging protein</fullName>
    </alternativeName>
    <domain>
        <recommendedName>
            <fullName evidence="5">ATPase</fullName>
            <ecNumber evidence="5">3.6.4.-</ecNumber>
        </recommendedName>
    </domain>
    <domain>
        <recommendedName>
            <fullName evidence="5">Endonuclease</fullName>
            <ecNumber evidence="5">3.1.21.-</ecNumber>
        </recommendedName>
    </domain>
</protein>
<keyword evidence="5" id="KW-0460">Magnesium</keyword>
<dbReference type="Pfam" id="PF03237">
    <property type="entry name" value="Terminase_6N"/>
    <property type="match status" value="1"/>
</dbReference>
<comment type="cofactor">
    <cofactor evidence="5">
        <name>Mg(2+)</name>
        <dbReference type="ChEBI" id="CHEBI:18420"/>
    </cofactor>
    <text evidence="5">ATPase activity requires 1 Mg(2+) ion per subunit. Nuclease activity probably requires 2 Mg(2+) ions per subunit.</text>
</comment>
<feature type="binding site" evidence="5">
    <location>
        <position position="403"/>
    </location>
    <ligand>
        <name>Mg(2+)</name>
        <dbReference type="ChEBI" id="CHEBI:18420"/>
        <label>1</label>
        <note>catalytic; for nuclease activity</note>
    </ligand>
</feature>
<dbReference type="Proteomes" id="UP000030323">
    <property type="component" value="Segment"/>
</dbReference>
<dbReference type="Pfam" id="PF17289">
    <property type="entry name" value="Terminase_6C"/>
    <property type="match status" value="1"/>
</dbReference>
<feature type="binding site" evidence="5">
    <location>
        <position position="204"/>
    </location>
    <ligand>
        <name>ATP</name>
        <dbReference type="ChEBI" id="CHEBI:30616"/>
    </ligand>
</feature>
<proteinExistence type="inferred from homology"/>
<comment type="similarity">
    <text evidence="5">Belongs to the Tequatrovirus large terminase family.</text>
</comment>
<evidence type="ECO:0000313" key="7">
    <source>
        <dbReference type="EMBL" id="AIX12155.1"/>
    </source>
</evidence>
<feature type="active site" description="For ATPase activity" evidence="5">
    <location>
        <position position="258"/>
    </location>
</feature>
<dbReference type="HAMAP" id="MF_04146">
    <property type="entry name" value="TERL_T4"/>
    <property type="match status" value="1"/>
</dbReference>
<evidence type="ECO:0000256" key="1">
    <source>
        <dbReference type="ARBA" id="ARBA00022612"/>
    </source>
</evidence>
<evidence type="ECO:0000259" key="6">
    <source>
        <dbReference type="Pfam" id="PF17289"/>
    </source>
</evidence>
<feature type="site" description="Modulates nuclease activity" evidence="5">
    <location>
        <position position="411"/>
    </location>
</feature>
<dbReference type="RefSeq" id="YP_009146617.1">
    <property type="nucleotide sequence ID" value="NC_027331.1"/>
</dbReference>
<dbReference type="GO" id="GO:0004519">
    <property type="term" value="F:endonuclease activity"/>
    <property type="evidence" value="ECO:0007669"/>
    <property type="project" value="UniProtKB-UniRule"/>
</dbReference>
<dbReference type="EMBL" id="KM236240">
    <property type="protein sequence ID" value="AIX12155.1"/>
    <property type="molecule type" value="Genomic_DNA"/>
</dbReference>
<organism evidence="7 8">
    <name type="scientific">Citrobacter phage Moon</name>
    <dbReference type="NCBI Taxonomy" id="1540095"/>
    <lineage>
        <taxon>Viruses</taxon>
        <taxon>Duplodnaviria</taxon>
        <taxon>Heunggongvirae</taxon>
        <taxon>Uroviricota</taxon>
        <taxon>Caudoviricetes</taxon>
        <taxon>Pantevenvirales</taxon>
        <taxon>Straboviridae</taxon>
        <taxon>Tevenvirinae</taxon>
        <taxon>Moonvirus</taxon>
        <taxon>Moonvirus moon</taxon>
    </lineage>
</organism>
<evidence type="ECO:0000313" key="8">
    <source>
        <dbReference type="Proteomes" id="UP000030323"/>
    </source>
</evidence>
<feature type="binding site" evidence="5">
    <location>
        <position position="145"/>
    </location>
    <ligand>
        <name>ATP</name>
        <dbReference type="ChEBI" id="CHEBI:30616"/>
    </ligand>
</feature>
<comment type="domain">
    <text evidence="5">The N-terminus contains an ATPase domain. The C-terminus contains an endonuclease domain.</text>
</comment>
<dbReference type="InterPro" id="IPR035421">
    <property type="entry name" value="Terminase_6C"/>
</dbReference>
<keyword evidence="5" id="KW-0479">Metal-binding</keyword>
<dbReference type="EC" id="3.1.21.-" evidence="5"/>
<feature type="binding site" evidence="5">
    <location>
        <position position="403"/>
    </location>
    <ligand>
        <name>Mg(2+)</name>
        <dbReference type="ChEBI" id="CHEBI:18420"/>
        <label>2</label>
        <note>catalytic; for nuclease activity</note>
    </ligand>
</feature>
<dbReference type="KEGG" id="vg:24721783"/>
<dbReference type="SUPFAM" id="SSF52540">
    <property type="entry name" value="P-loop containing nucleoside triphosphate hydrolases"/>
    <property type="match status" value="1"/>
</dbReference>
<name>A0A0A0YVK9_9CAUD</name>
<keyword evidence="5" id="KW-0540">Nuclease</keyword>
<dbReference type="Gene3D" id="3.40.50.300">
    <property type="entry name" value="P-loop containing nucleotide triphosphate hydrolases"/>
    <property type="match status" value="1"/>
</dbReference>
<reference evidence="7 8" key="1">
    <citation type="journal article" date="2015" name="Genome Announc.">
        <title>Complete Genome Sequence of Citrobacter freundii Myophage Moon.</title>
        <authorList>
            <person name="Edwards G.B."/>
            <person name="Luna A.J."/>
            <person name="Hernandez A.C."/>
            <person name="Kuty Everett G.F."/>
        </authorList>
    </citation>
    <scope>NUCLEOTIDE SEQUENCE [LARGE SCALE GENOMIC DNA]</scope>
</reference>
<evidence type="ECO:0000256" key="4">
    <source>
        <dbReference type="ARBA" id="ARBA00023219"/>
    </source>
</evidence>
<dbReference type="GeneID" id="24721783"/>
<dbReference type="InterPro" id="IPR044267">
    <property type="entry name" value="Terminase_large_su_gp17-like"/>
</dbReference>
<accession>A0A0A0YVK9</accession>
<keyword evidence="1 5" id="KW-1188">Viral release from host cell</keyword>
<dbReference type="EC" id="3.6.4.-" evidence="5"/>
<evidence type="ECO:0000256" key="3">
    <source>
        <dbReference type="ARBA" id="ARBA00022840"/>
    </source>
</evidence>
<feature type="short sequence motif" description="Walker A motif" evidence="5">
    <location>
        <begin position="163"/>
        <end position="169"/>
    </location>
</feature>
<keyword evidence="5" id="KW-0255">Endonuclease</keyword>
<feature type="short sequence motif" description="Walker B motif" evidence="5">
    <location>
        <begin position="253"/>
        <end position="258"/>
    </location>
</feature>
<dbReference type="InterPro" id="IPR027417">
    <property type="entry name" value="P-loop_NTPase"/>
</dbReference>
<dbReference type="GO" id="GO:0051276">
    <property type="term" value="P:chromosome organization"/>
    <property type="evidence" value="ECO:0007669"/>
    <property type="project" value="UniProtKB-UniRule"/>
</dbReference>
<sequence length="614" mass="70093">MEQTQPYNVLADSHPLNTANKIAIRPPGELERKVDQDINWIKSQWDDKWYPEKFDDYLRINKIVKIKLQGEHPELFQTFKNKNVKRSRYMGLPNLKRANVKVNYTNEMILEWKKCRDDIVYFAEKYCAITHIDYGTIKVQLRDYQRDMLKIMHAKRMTVCNLSRQLGKTTVVAIFLAHFACFNKDKAIGILAHKGSMSAEVLDRTKQAIELLPDFLQPGIVEWNKGSIELDNGSSIGAYASSPDAVRGNSFAMIYIDECAFIPNFIDAWLAIQPVISSGRRSKIIITTTPNGLNHFYDIWDAAITGKSGFAPYTAIWNSVKERLYDDNDMFDDGWQWSSQTISASSLEQFKQEHCAEFHGTSGTLISGMKLANMDWIEVTPDSNGFTKFKEPEEGHKYIAALDCSEGRGQDYHAMHIIDVTNSTWEQVGVFHNNTTSHLILPDIIMRYLVEYNEAPIYMELNSTGVSVAKSLYMDLEYEGVICDSFVDLGMKQTKRSKAVGCSALKDLIEKDKLIIHHKATIQEFRTFSEKGVSWAAEEGYHDDLVMSLVIFSWLSTQSKFVEYAEKDDMRLAAEVFGRELEDMNDDYAPVVILDAVNGAEYNTESFDRGMSFV</sequence>
<keyword evidence="4 5" id="KW-0231">Viral genome packaging</keyword>
<dbReference type="Gene3D" id="3.30.420.240">
    <property type="match status" value="1"/>
</dbReference>
<dbReference type="GO" id="GO:0046872">
    <property type="term" value="F:metal ion binding"/>
    <property type="evidence" value="ECO:0007669"/>
    <property type="project" value="UniProtKB-UniRule"/>
</dbReference>
<feature type="short sequence motif" description="ATPase coupling" evidence="5">
    <location>
        <begin position="287"/>
        <end position="289"/>
    </location>
</feature>
<keyword evidence="8" id="KW-1185">Reference proteome</keyword>
<feature type="binding site" evidence="5">
    <location>
        <position position="544"/>
    </location>
    <ligand>
        <name>Mg(2+)</name>
        <dbReference type="ChEBI" id="CHEBI:18420"/>
        <label>1</label>
        <note>catalytic; for nuclease activity</note>
    </ligand>
</feature>
<dbReference type="GO" id="GO:0098009">
    <property type="term" value="C:viral terminase, large subunit"/>
    <property type="evidence" value="ECO:0007669"/>
    <property type="project" value="UniProtKB-UniRule"/>
</dbReference>
<comment type="function">
    <text evidence="5">The terminase large subunit acts as an ATP driven molecular motor necessary for viral DNA translocation into empty capsids and as an endonuclease that cuts the viral genome to initiate and to end a packaging reaction. The terminase lies at a unique vertex of the procapsid and is composed of two subunits, a small terminase subunit involved in viral DNA recognition (packaging sequence), and a large terminase subunit possessing endonucleolytic and ATPase activities. Both terminase subunits heterooligomerize and are docked on the portal protein to form the packaging machine. The terminase large subunit exhibits endonuclease activity and cleaves the viral genome concatemer. Once the capsid is packaged with the DNA, the terminase complex is substituted by the tail.</text>
</comment>